<dbReference type="EMBL" id="JASBAN010000001">
    <property type="protein sequence ID" value="MDI2112005.1"/>
    <property type="molecule type" value="Genomic_DNA"/>
</dbReference>
<dbReference type="PANTHER" id="PTHR41299:SF1">
    <property type="entry name" value="THIAMINE PYROPHOSPHOKINASE"/>
    <property type="match status" value="1"/>
</dbReference>
<keyword evidence="3" id="KW-0418">Kinase</keyword>
<dbReference type="CDD" id="cd07995">
    <property type="entry name" value="TPK"/>
    <property type="match status" value="1"/>
</dbReference>
<dbReference type="InterPro" id="IPR053149">
    <property type="entry name" value="TPK"/>
</dbReference>
<dbReference type="RefSeq" id="WP_281461682.1">
    <property type="nucleotide sequence ID" value="NZ_JASBAN010000001.1"/>
</dbReference>
<dbReference type="Proteomes" id="UP001431775">
    <property type="component" value="Unassembled WGS sequence"/>
</dbReference>
<evidence type="ECO:0000256" key="2">
    <source>
        <dbReference type="ARBA" id="ARBA00022741"/>
    </source>
</evidence>
<evidence type="ECO:0000256" key="5">
    <source>
        <dbReference type="NCBIfam" id="TIGR01378"/>
    </source>
</evidence>
<feature type="domain" description="Thiamin pyrophosphokinase catalytic" evidence="6">
    <location>
        <begin position="47"/>
        <end position="139"/>
    </location>
</feature>
<dbReference type="InterPro" id="IPR006282">
    <property type="entry name" value="Thi_PPkinase"/>
</dbReference>
<reference evidence="8" key="1">
    <citation type="submission" date="2023-05" db="EMBL/GenBank/DDBJ databases">
        <title>Whole genome sequence of Commensalibacter sp.</title>
        <authorList>
            <person name="Charoenyingcharoen P."/>
            <person name="Yukphan P."/>
        </authorList>
    </citation>
    <scope>NUCLEOTIDE SEQUENCE</scope>
    <source>
        <strain evidence="8">TBRC 10068</strain>
    </source>
</reference>
<dbReference type="Pfam" id="PF04263">
    <property type="entry name" value="TPK_catalytic"/>
    <property type="match status" value="1"/>
</dbReference>
<keyword evidence="9" id="KW-1185">Reference proteome</keyword>
<dbReference type="SUPFAM" id="SSF63999">
    <property type="entry name" value="Thiamin pyrophosphokinase, catalytic domain"/>
    <property type="match status" value="1"/>
</dbReference>
<organism evidence="8 9">
    <name type="scientific">Commensalibacter nepenthis</name>
    <dbReference type="NCBI Taxonomy" id="3043872"/>
    <lineage>
        <taxon>Bacteria</taxon>
        <taxon>Pseudomonadati</taxon>
        <taxon>Pseudomonadota</taxon>
        <taxon>Alphaproteobacteria</taxon>
        <taxon>Acetobacterales</taxon>
        <taxon>Acetobacteraceae</taxon>
    </lineage>
</organism>
<comment type="caution">
    <text evidence="8">The sequence shown here is derived from an EMBL/GenBank/DDBJ whole genome shotgun (WGS) entry which is preliminary data.</text>
</comment>
<gene>
    <name evidence="8" type="ORF">QJV33_01655</name>
</gene>
<proteinExistence type="predicted"/>
<evidence type="ECO:0000256" key="3">
    <source>
        <dbReference type="ARBA" id="ARBA00022777"/>
    </source>
</evidence>
<keyword evidence="8" id="KW-0548">Nucleotidyltransferase</keyword>
<dbReference type="EC" id="2.7.6.2" evidence="5"/>
<accession>A0ABT6Q6N2</accession>
<evidence type="ECO:0000259" key="7">
    <source>
        <dbReference type="Pfam" id="PF21275"/>
    </source>
</evidence>
<evidence type="ECO:0000256" key="4">
    <source>
        <dbReference type="ARBA" id="ARBA00022840"/>
    </source>
</evidence>
<evidence type="ECO:0000256" key="1">
    <source>
        <dbReference type="ARBA" id="ARBA00022679"/>
    </source>
</evidence>
<keyword evidence="4" id="KW-0067">ATP-binding</keyword>
<keyword evidence="1 8" id="KW-0808">Transferase</keyword>
<evidence type="ECO:0000313" key="8">
    <source>
        <dbReference type="EMBL" id="MDI2112005.1"/>
    </source>
</evidence>
<dbReference type="Gene3D" id="3.40.50.10240">
    <property type="entry name" value="Thiamin pyrophosphokinase, catalytic domain"/>
    <property type="match status" value="1"/>
</dbReference>
<dbReference type="GO" id="GO:0016779">
    <property type="term" value="F:nucleotidyltransferase activity"/>
    <property type="evidence" value="ECO:0007669"/>
    <property type="project" value="UniProtKB-KW"/>
</dbReference>
<dbReference type="NCBIfam" id="TIGR01378">
    <property type="entry name" value="thi_PPkinase"/>
    <property type="match status" value="1"/>
</dbReference>
<dbReference type="PANTHER" id="PTHR41299">
    <property type="entry name" value="THIAMINE PYROPHOSPHOKINASE"/>
    <property type="match status" value="1"/>
</dbReference>
<dbReference type="InterPro" id="IPR007371">
    <property type="entry name" value="TPK_catalytic"/>
</dbReference>
<dbReference type="GO" id="GO:0004788">
    <property type="term" value="F:thiamine diphosphokinase activity"/>
    <property type="evidence" value="ECO:0007669"/>
    <property type="project" value="UniProtKB-EC"/>
</dbReference>
<name>A0ABT6Q6N2_9PROT</name>
<dbReference type="InterPro" id="IPR049442">
    <property type="entry name" value="Thi_PPkinase-like_C"/>
</dbReference>
<dbReference type="InterPro" id="IPR036759">
    <property type="entry name" value="TPK_catalytic_sf"/>
</dbReference>
<protein>
    <recommendedName>
        <fullName evidence="5">Thiamine diphosphokinase</fullName>
        <ecNumber evidence="5">2.7.6.2</ecNumber>
    </recommendedName>
</protein>
<feature type="domain" description="Thiamin pyrophosphokinase-like substrate-binding" evidence="7">
    <location>
        <begin position="153"/>
        <end position="223"/>
    </location>
</feature>
<sequence length="228" mass="25569">MTSSPPQKKRHMIYYPMPTGKSTAQTIILANGDFPCHPVPVSILQYNQDRLVCCDGAANHLFDHHLTAQTIIGDGDSLSSENQAKYQDQFVKISEQNTNDLTKAVLFCQSKSIQSLIILGATGKREDHTIANIALLVDYLSIIETVTMITDFGVFNAIRQSSNFESYSGQQVSLFSPSPTPITTKNLKYPLDKQSHTYWWQGTLNESLTNEFIIEVNEALIVYRAFQE</sequence>
<dbReference type="Pfam" id="PF21275">
    <property type="entry name" value="Thi_PPkinase_C"/>
    <property type="match status" value="1"/>
</dbReference>
<evidence type="ECO:0000259" key="6">
    <source>
        <dbReference type="Pfam" id="PF04263"/>
    </source>
</evidence>
<keyword evidence="2" id="KW-0547">Nucleotide-binding</keyword>
<evidence type="ECO:0000313" key="9">
    <source>
        <dbReference type="Proteomes" id="UP001431775"/>
    </source>
</evidence>